<dbReference type="AlphaFoldDB" id="A0A0F9YPL8"/>
<proteinExistence type="predicted"/>
<evidence type="ECO:0000313" key="1">
    <source>
        <dbReference type="EMBL" id="KKO74587.1"/>
    </source>
</evidence>
<protein>
    <submittedName>
        <fullName evidence="1">Uncharacterized protein</fullName>
    </submittedName>
</protein>
<dbReference type="VEuPathDB" id="MicrosporidiaDB:NCER_101098"/>
<sequence length="111" mass="13112">MKIFTNLAELYSYFSPSEVYSNFIKYKENFISSDITDENVLLCYKYTFFYLYTKSKVKYKTFCSGIIKEKIFKACLSEVKSNLKKFVPLTKTASKKEHVPVCNLYSVYKYS</sequence>
<dbReference type="RefSeq" id="XP_024330329.1">
    <property type="nucleotide sequence ID" value="XM_024476028.1"/>
</dbReference>
<organism evidence="1 2">
    <name type="scientific">Vairimorpha ceranae</name>
    <dbReference type="NCBI Taxonomy" id="40302"/>
    <lineage>
        <taxon>Eukaryota</taxon>
        <taxon>Fungi</taxon>
        <taxon>Fungi incertae sedis</taxon>
        <taxon>Microsporidia</taxon>
        <taxon>Nosematidae</taxon>
        <taxon>Vairimorpha</taxon>
    </lineage>
</organism>
<evidence type="ECO:0000313" key="2">
    <source>
        <dbReference type="Proteomes" id="UP000034350"/>
    </source>
</evidence>
<dbReference type="Proteomes" id="UP000034350">
    <property type="component" value="Unassembled WGS sequence"/>
</dbReference>
<comment type="caution">
    <text evidence="1">The sequence shown here is derived from an EMBL/GenBank/DDBJ whole genome shotgun (WGS) entry which is preliminary data.</text>
</comment>
<keyword evidence="2" id="KW-1185">Reference proteome</keyword>
<dbReference type="EMBL" id="JPQZ01000058">
    <property type="protein sequence ID" value="KKO74587.1"/>
    <property type="molecule type" value="Genomic_DNA"/>
</dbReference>
<dbReference type="VEuPathDB" id="MicrosporidiaDB:G9O61_00g007740"/>
<reference evidence="1 2" key="1">
    <citation type="journal article" date="2015" name="Environ. Microbiol.">
        <title>Genome analyses suggest the presence of polyploidy and recent human-driven expansions in eight global populations of the honeybee pathogen Nosema ceranae.</title>
        <authorList>
            <person name="Pelin A."/>
            <person name="Selman M."/>
            <person name="Aris-Brosou S."/>
            <person name="Farinelli L."/>
            <person name="Corradi N."/>
        </authorList>
    </citation>
    <scope>NUCLEOTIDE SEQUENCE [LARGE SCALE GENOMIC DNA]</scope>
    <source>
        <strain evidence="1 2">PA08 1199</strain>
    </source>
</reference>
<accession>A0A0F9YPL8</accession>
<dbReference type="VEuPathDB" id="MicrosporidiaDB:AAJ76_580009854"/>
<dbReference type="GeneID" id="36320976"/>
<name>A0A0F9YPL8_9MICR</name>
<gene>
    <name evidence="1" type="ORF">AAJ76_580009854</name>
</gene>